<dbReference type="RefSeq" id="WP_190263416.1">
    <property type="nucleotide sequence ID" value="NZ_CP053923.1"/>
</dbReference>
<evidence type="ECO:0000313" key="3">
    <source>
        <dbReference type="Proteomes" id="UP000516369"/>
    </source>
</evidence>
<dbReference type="Gene3D" id="3.40.50.720">
    <property type="entry name" value="NAD(P)-binding Rossmann-like Domain"/>
    <property type="match status" value="1"/>
</dbReference>
<proteinExistence type="predicted"/>
<dbReference type="SMART" id="SM00881">
    <property type="entry name" value="CoA_binding"/>
    <property type="match status" value="1"/>
</dbReference>
<accession>A0A7H1N6V3</accession>
<dbReference type="Pfam" id="PF13380">
    <property type="entry name" value="CoA_binding_2"/>
    <property type="match status" value="1"/>
</dbReference>
<gene>
    <name evidence="2" type="ORF">HQ394_18800</name>
</gene>
<dbReference type="SUPFAM" id="SSF51735">
    <property type="entry name" value="NAD(P)-binding Rossmann-fold domains"/>
    <property type="match status" value="1"/>
</dbReference>
<dbReference type="PANTHER" id="PTHR33303">
    <property type="entry name" value="CYTOPLASMIC PROTEIN-RELATED"/>
    <property type="match status" value="1"/>
</dbReference>
<organism evidence="2 3">
    <name type="scientific">Defluviicoccus vanus</name>
    <dbReference type="NCBI Taxonomy" id="111831"/>
    <lineage>
        <taxon>Bacteria</taxon>
        <taxon>Pseudomonadati</taxon>
        <taxon>Pseudomonadota</taxon>
        <taxon>Alphaproteobacteria</taxon>
        <taxon>Rhodospirillales</taxon>
        <taxon>Rhodospirillaceae</taxon>
        <taxon>Defluviicoccus</taxon>
    </lineage>
</organism>
<dbReference type="InterPro" id="IPR036291">
    <property type="entry name" value="NAD(P)-bd_dom_sf"/>
</dbReference>
<dbReference type="InterPro" id="IPR003781">
    <property type="entry name" value="CoA-bd"/>
</dbReference>
<evidence type="ECO:0000313" key="2">
    <source>
        <dbReference type="EMBL" id="QNT71439.1"/>
    </source>
</evidence>
<name>A0A7H1N6V3_9PROT</name>
<dbReference type="PANTHER" id="PTHR33303:SF2">
    <property type="entry name" value="COA-BINDING DOMAIN-CONTAINING PROTEIN"/>
    <property type="match status" value="1"/>
</dbReference>
<sequence length="154" mass="16902">MPIVDDDAGLARILAETRTIALVGASPHPWRDSHAIMAYLQQQGFRVIPVNPNARDTRILGESVFDDLASIDVPAEMVNVFRNSDRAAEAIDAAIASKNTLGVRSVWLQLGVRNAAATERACNAGLEMIVDRCIKIEHRRLRQRSSAKDTSGRQ</sequence>
<reference evidence="2 3" key="1">
    <citation type="submission" date="2020-05" db="EMBL/GenBank/DDBJ databases">
        <title>Complete closed genome sequence of Defluviicoccus vanus.</title>
        <authorList>
            <person name="Bessarab I."/>
            <person name="Arumugam K."/>
            <person name="Maszenan A.M."/>
            <person name="Seviour R.J."/>
            <person name="Williams R.B."/>
        </authorList>
    </citation>
    <scope>NUCLEOTIDE SEQUENCE [LARGE SCALE GENOMIC DNA]</scope>
    <source>
        <strain evidence="2 3">Ben 114</strain>
    </source>
</reference>
<dbReference type="AlphaFoldDB" id="A0A7H1N6V3"/>
<dbReference type="EMBL" id="CP053923">
    <property type="protein sequence ID" value="QNT71439.1"/>
    <property type="molecule type" value="Genomic_DNA"/>
</dbReference>
<evidence type="ECO:0000259" key="1">
    <source>
        <dbReference type="SMART" id="SM00881"/>
    </source>
</evidence>
<dbReference type="Proteomes" id="UP000516369">
    <property type="component" value="Chromosome"/>
</dbReference>
<protein>
    <submittedName>
        <fullName evidence="2">CoA-binding protein</fullName>
    </submittedName>
</protein>
<keyword evidence="3" id="KW-1185">Reference proteome</keyword>
<dbReference type="KEGG" id="dvn:HQ394_18800"/>
<feature type="domain" description="CoA-binding" evidence="1">
    <location>
        <begin position="13"/>
        <end position="112"/>
    </location>
</feature>